<keyword evidence="1" id="KW-0732">Signal</keyword>
<organism evidence="2 3">
    <name type="scientific">Actinopolymorpha cephalotaxi</name>
    <dbReference type="NCBI Taxonomy" id="504797"/>
    <lineage>
        <taxon>Bacteria</taxon>
        <taxon>Bacillati</taxon>
        <taxon>Actinomycetota</taxon>
        <taxon>Actinomycetes</taxon>
        <taxon>Propionibacteriales</taxon>
        <taxon>Actinopolymorphaceae</taxon>
        <taxon>Actinopolymorpha</taxon>
    </lineage>
</organism>
<comment type="caution">
    <text evidence="2">The sequence shown here is derived from an EMBL/GenBank/DDBJ whole genome shotgun (WGS) entry which is preliminary data.</text>
</comment>
<dbReference type="Proteomes" id="UP000533017">
    <property type="component" value="Unassembled WGS sequence"/>
</dbReference>
<reference evidence="2 3" key="1">
    <citation type="submission" date="2020-07" db="EMBL/GenBank/DDBJ databases">
        <title>Sequencing the genomes of 1000 actinobacteria strains.</title>
        <authorList>
            <person name="Klenk H.-P."/>
        </authorList>
    </citation>
    <scope>NUCLEOTIDE SEQUENCE [LARGE SCALE GENOMIC DNA]</scope>
    <source>
        <strain evidence="2 3">DSM 45117</strain>
    </source>
</reference>
<sequence length="60" mass="6002">MLCSLPAWLVAGLLACDAFAMPPALTSGPTLSIKPVGTIGGKRAVGGHESGTLVHRCDGV</sequence>
<dbReference type="EMBL" id="JACBZA010000001">
    <property type="protein sequence ID" value="NYH81332.1"/>
    <property type="molecule type" value="Genomic_DNA"/>
</dbReference>
<dbReference type="RefSeq" id="WP_175542350.1">
    <property type="nucleotide sequence ID" value="NZ_FOOI01000002.1"/>
</dbReference>
<evidence type="ECO:0000313" key="2">
    <source>
        <dbReference type="EMBL" id="NYH81332.1"/>
    </source>
</evidence>
<evidence type="ECO:0000313" key="3">
    <source>
        <dbReference type="Proteomes" id="UP000533017"/>
    </source>
</evidence>
<evidence type="ECO:0000256" key="1">
    <source>
        <dbReference type="SAM" id="SignalP"/>
    </source>
</evidence>
<protein>
    <submittedName>
        <fullName evidence="2">Uncharacterized protein</fullName>
    </submittedName>
</protein>
<gene>
    <name evidence="2" type="ORF">FHR37_000183</name>
</gene>
<feature type="signal peptide" evidence="1">
    <location>
        <begin position="1"/>
        <end position="20"/>
    </location>
</feature>
<accession>A0ABX2RYU6</accession>
<name>A0ABX2RYU6_9ACTN</name>
<keyword evidence="3" id="KW-1185">Reference proteome</keyword>
<proteinExistence type="predicted"/>
<feature type="chain" id="PRO_5045225248" evidence="1">
    <location>
        <begin position="21"/>
        <end position="60"/>
    </location>
</feature>